<evidence type="ECO:0000313" key="2">
    <source>
        <dbReference type="EMBL" id="KAK6622365.1"/>
    </source>
</evidence>
<proteinExistence type="predicted"/>
<protein>
    <submittedName>
        <fullName evidence="2">Uncharacterized protein</fullName>
    </submittedName>
</protein>
<organism evidence="2 3">
    <name type="scientific">Polyplax serrata</name>
    <name type="common">Common mouse louse</name>
    <dbReference type="NCBI Taxonomy" id="468196"/>
    <lineage>
        <taxon>Eukaryota</taxon>
        <taxon>Metazoa</taxon>
        <taxon>Ecdysozoa</taxon>
        <taxon>Arthropoda</taxon>
        <taxon>Hexapoda</taxon>
        <taxon>Insecta</taxon>
        <taxon>Pterygota</taxon>
        <taxon>Neoptera</taxon>
        <taxon>Paraneoptera</taxon>
        <taxon>Psocodea</taxon>
        <taxon>Troctomorpha</taxon>
        <taxon>Phthiraptera</taxon>
        <taxon>Anoplura</taxon>
        <taxon>Polyplacidae</taxon>
        <taxon>Polyplax</taxon>
    </lineage>
</organism>
<feature type="compositionally biased region" description="Basic residues" evidence="1">
    <location>
        <begin position="8"/>
        <end position="18"/>
    </location>
</feature>
<feature type="region of interest" description="Disordered" evidence="1">
    <location>
        <begin position="1"/>
        <end position="100"/>
    </location>
</feature>
<comment type="caution">
    <text evidence="2">The sequence shown here is derived from an EMBL/GenBank/DDBJ whole genome shotgun (WGS) entry which is preliminary data.</text>
</comment>
<feature type="compositionally biased region" description="Basic and acidic residues" evidence="1">
    <location>
        <begin position="46"/>
        <end position="92"/>
    </location>
</feature>
<name>A0ABR1AM46_POLSC</name>
<evidence type="ECO:0000256" key="1">
    <source>
        <dbReference type="SAM" id="MobiDB-lite"/>
    </source>
</evidence>
<keyword evidence="3" id="KW-1185">Reference proteome</keyword>
<dbReference type="EMBL" id="JAWJWF010000047">
    <property type="protein sequence ID" value="KAK6622365.1"/>
    <property type="molecule type" value="Genomic_DNA"/>
</dbReference>
<evidence type="ECO:0000313" key="3">
    <source>
        <dbReference type="Proteomes" id="UP001359485"/>
    </source>
</evidence>
<gene>
    <name evidence="2" type="ORF">RUM44_002176</name>
</gene>
<dbReference type="Proteomes" id="UP001359485">
    <property type="component" value="Unassembled WGS sequence"/>
</dbReference>
<accession>A0ABR1AM46</accession>
<feature type="compositionally biased region" description="Acidic residues" evidence="1">
    <location>
        <begin position="28"/>
        <end position="45"/>
    </location>
</feature>
<reference evidence="2 3" key="1">
    <citation type="submission" date="2023-09" db="EMBL/GenBank/DDBJ databases">
        <title>Genomes of two closely related lineages of the louse Polyplax serrata with different host specificities.</title>
        <authorList>
            <person name="Martinu J."/>
            <person name="Tarabai H."/>
            <person name="Stefka J."/>
            <person name="Hypsa V."/>
        </authorList>
    </citation>
    <scope>NUCLEOTIDE SEQUENCE [LARGE SCALE GENOMIC DNA]</scope>
    <source>
        <strain evidence="2">98ZLc_SE</strain>
    </source>
</reference>
<sequence length="122" mass="14526">MATTFLPVRRRRGRKPLRRGLFEIGKGDDDEEEPMMSLKEDEEDSKESLERDESRKESSEKDDKASQESSEKDEDASRESSEKDEEMRKENSEKEEETEYIYDAVMNKTYLKRRFLGKVRNF</sequence>